<protein>
    <submittedName>
        <fullName evidence="2">F-box/FBD/LRR-repeat protein-like protein</fullName>
    </submittedName>
</protein>
<sequence length="400" mass="45996">MEFKSTLAVKSGLLIPRIVFQGLESHLVLTTNKTYWPIVSNVERIFYFWDKSYKRRVASPRLLEMVRKTLKASKSAPVDIISTMPDNVMSNILNRLPIDCAVGTSILSKNWRFNWTLITQIVFQETLMLDWRIISRILLHLRDDITKIFIEILPPPFQHILDIEDIYHLVLFVSRKGIQELTLDNKNHKLWYWLPTHIFSCVELKYLELTNCGFPSAPASFTGFPNLLSLKLYNLTKFPSKLEDLTLEFCNCEFSADAIVQNRVSSVLCCLKSLKLRWVQFTSGMVGSSIFQLIFSSPNLQTLNIHAAYDLVNDGPQSALNFDFASMRQLQLQSVNLHCNRDSENEVSLIKYLLAFSPMLKNMDLFLVSPNDRDHAKLQFALKLLELERASPIAQIQLCG</sequence>
<dbReference type="Proteomes" id="UP001151760">
    <property type="component" value="Unassembled WGS sequence"/>
</dbReference>
<dbReference type="SUPFAM" id="SSF81383">
    <property type="entry name" value="F-box domain"/>
    <property type="match status" value="1"/>
</dbReference>
<dbReference type="InterPro" id="IPR032675">
    <property type="entry name" value="LRR_dom_sf"/>
</dbReference>
<organism evidence="2 3">
    <name type="scientific">Tanacetum coccineum</name>
    <dbReference type="NCBI Taxonomy" id="301880"/>
    <lineage>
        <taxon>Eukaryota</taxon>
        <taxon>Viridiplantae</taxon>
        <taxon>Streptophyta</taxon>
        <taxon>Embryophyta</taxon>
        <taxon>Tracheophyta</taxon>
        <taxon>Spermatophyta</taxon>
        <taxon>Magnoliopsida</taxon>
        <taxon>eudicotyledons</taxon>
        <taxon>Gunneridae</taxon>
        <taxon>Pentapetalae</taxon>
        <taxon>asterids</taxon>
        <taxon>campanulids</taxon>
        <taxon>Asterales</taxon>
        <taxon>Asteraceae</taxon>
        <taxon>Asteroideae</taxon>
        <taxon>Anthemideae</taxon>
        <taxon>Anthemidinae</taxon>
        <taxon>Tanacetum</taxon>
    </lineage>
</organism>
<evidence type="ECO:0000313" key="2">
    <source>
        <dbReference type="EMBL" id="GJT76305.1"/>
    </source>
</evidence>
<dbReference type="SMART" id="SM00579">
    <property type="entry name" value="FBD"/>
    <property type="match status" value="1"/>
</dbReference>
<gene>
    <name evidence="2" type="ORF">Tco_1043030</name>
</gene>
<dbReference type="InterPro" id="IPR036047">
    <property type="entry name" value="F-box-like_dom_sf"/>
</dbReference>
<dbReference type="InterPro" id="IPR006566">
    <property type="entry name" value="FBD"/>
</dbReference>
<evidence type="ECO:0000313" key="3">
    <source>
        <dbReference type="Proteomes" id="UP001151760"/>
    </source>
</evidence>
<dbReference type="Pfam" id="PF24758">
    <property type="entry name" value="LRR_At5g56370"/>
    <property type="match status" value="1"/>
</dbReference>
<dbReference type="SUPFAM" id="SSF52047">
    <property type="entry name" value="RNI-like"/>
    <property type="match status" value="1"/>
</dbReference>
<comment type="caution">
    <text evidence="2">The sequence shown here is derived from an EMBL/GenBank/DDBJ whole genome shotgun (WGS) entry which is preliminary data.</text>
</comment>
<proteinExistence type="predicted"/>
<dbReference type="EMBL" id="BQNB010018612">
    <property type="protein sequence ID" value="GJT76305.1"/>
    <property type="molecule type" value="Genomic_DNA"/>
</dbReference>
<name>A0ABQ5GM51_9ASTR</name>
<reference evidence="2" key="2">
    <citation type="submission" date="2022-01" db="EMBL/GenBank/DDBJ databases">
        <authorList>
            <person name="Yamashiro T."/>
            <person name="Shiraishi A."/>
            <person name="Satake H."/>
            <person name="Nakayama K."/>
        </authorList>
    </citation>
    <scope>NUCLEOTIDE SEQUENCE</scope>
</reference>
<dbReference type="PANTHER" id="PTHR31639:SF312">
    <property type="entry name" value="CYCLIN-LIKE F-BOX"/>
    <property type="match status" value="1"/>
</dbReference>
<evidence type="ECO:0000259" key="1">
    <source>
        <dbReference type="SMART" id="SM00579"/>
    </source>
</evidence>
<dbReference type="InterPro" id="IPR055411">
    <property type="entry name" value="LRR_FXL15/At3g58940/PEG3-like"/>
</dbReference>
<dbReference type="Gene3D" id="3.80.10.10">
    <property type="entry name" value="Ribonuclease Inhibitor"/>
    <property type="match status" value="1"/>
</dbReference>
<reference evidence="2" key="1">
    <citation type="journal article" date="2022" name="Int. J. Mol. Sci.">
        <title>Draft Genome of Tanacetum Coccineum: Genomic Comparison of Closely Related Tanacetum-Family Plants.</title>
        <authorList>
            <person name="Yamashiro T."/>
            <person name="Shiraishi A."/>
            <person name="Nakayama K."/>
            <person name="Satake H."/>
        </authorList>
    </citation>
    <scope>NUCLEOTIDE SEQUENCE</scope>
</reference>
<dbReference type="Pfam" id="PF00646">
    <property type="entry name" value="F-box"/>
    <property type="match status" value="1"/>
</dbReference>
<feature type="domain" description="FBD" evidence="1">
    <location>
        <begin position="326"/>
        <end position="399"/>
    </location>
</feature>
<accession>A0ABQ5GM51</accession>
<dbReference type="InterPro" id="IPR001810">
    <property type="entry name" value="F-box_dom"/>
</dbReference>
<keyword evidence="3" id="KW-1185">Reference proteome</keyword>
<dbReference type="PANTHER" id="PTHR31639">
    <property type="entry name" value="F-BOX PROTEIN-LIKE"/>
    <property type="match status" value="1"/>
</dbReference>